<keyword evidence="9" id="KW-0675">Receptor</keyword>
<keyword evidence="2 7" id="KW-0813">Transport</keyword>
<dbReference type="InterPro" id="IPR037066">
    <property type="entry name" value="Plug_dom_sf"/>
</dbReference>
<dbReference type="InterPro" id="IPR023996">
    <property type="entry name" value="TonB-dep_OMP_SusC/RagA"/>
</dbReference>
<dbReference type="Proteomes" id="UP001501508">
    <property type="component" value="Unassembled WGS sequence"/>
</dbReference>
<dbReference type="NCBIfam" id="TIGR04057">
    <property type="entry name" value="SusC_RagA_signa"/>
    <property type="match status" value="1"/>
</dbReference>
<evidence type="ECO:0000256" key="7">
    <source>
        <dbReference type="PROSITE-ProRule" id="PRU01360"/>
    </source>
</evidence>
<dbReference type="InterPro" id="IPR023997">
    <property type="entry name" value="TonB-dep_OMP_SusC/RagA_CS"/>
</dbReference>
<protein>
    <submittedName>
        <fullName evidence="9">TonB-dependent receptor</fullName>
    </submittedName>
</protein>
<evidence type="ECO:0000256" key="1">
    <source>
        <dbReference type="ARBA" id="ARBA00004571"/>
    </source>
</evidence>
<evidence type="ECO:0000256" key="5">
    <source>
        <dbReference type="ARBA" id="ARBA00023136"/>
    </source>
</evidence>
<proteinExistence type="inferred from homology"/>
<dbReference type="Pfam" id="PF13715">
    <property type="entry name" value="CarbopepD_reg_2"/>
    <property type="match status" value="1"/>
</dbReference>
<dbReference type="Pfam" id="PF07715">
    <property type="entry name" value="Plug"/>
    <property type="match status" value="1"/>
</dbReference>
<dbReference type="InterPro" id="IPR036942">
    <property type="entry name" value="Beta-barrel_TonB_sf"/>
</dbReference>
<dbReference type="Gene3D" id="2.60.40.1120">
    <property type="entry name" value="Carboxypeptidase-like, regulatory domain"/>
    <property type="match status" value="1"/>
</dbReference>
<keyword evidence="4 7" id="KW-0812">Transmembrane</keyword>
<gene>
    <name evidence="9" type="ORF">GCM10023091_15990</name>
</gene>
<evidence type="ECO:0000313" key="10">
    <source>
        <dbReference type="Proteomes" id="UP001501508"/>
    </source>
</evidence>
<dbReference type="PROSITE" id="PS52016">
    <property type="entry name" value="TONB_DEPENDENT_REC_3"/>
    <property type="match status" value="1"/>
</dbReference>
<comment type="subcellular location">
    <subcellularLocation>
        <location evidence="1 7">Cell outer membrane</location>
        <topology evidence="1 7">Multi-pass membrane protein</topology>
    </subcellularLocation>
</comment>
<comment type="similarity">
    <text evidence="7">Belongs to the TonB-dependent receptor family.</text>
</comment>
<evidence type="ECO:0000256" key="6">
    <source>
        <dbReference type="ARBA" id="ARBA00023237"/>
    </source>
</evidence>
<dbReference type="InterPro" id="IPR039426">
    <property type="entry name" value="TonB-dep_rcpt-like"/>
</dbReference>
<keyword evidence="6 7" id="KW-0998">Cell outer membrane</keyword>
<reference evidence="10" key="1">
    <citation type="journal article" date="2019" name="Int. J. Syst. Evol. Microbiol.">
        <title>The Global Catalogue of Microorganisms (GCM) 10K type strain sequencing project: providing services to taxonomists for standard genome sequencing and annotation.</title>
        <authorList>
            <consortium name="The Broad Institute Genomics Platform"/>
            <consortium name="The Broad Institute Genome Sequencing Center for Infectious Disease"/>
            <person name="Wu L."/>
            <person name="Ma J."/>
        </authorList>
    </citation>
    <scope>NUCLEOTIDE SEQUENCE [LARGE SCALE GENOMIC DNA]</scope>
    <source>
        <strain evidence="10">JCM 31920</strain>
    </source>
</reference>
<dbReference type="Gene3D" id="2.40.170.20">
    <property type="entry name" value="TonB-dependent receptor, beta-barrel domain"/>
    <property type="match status" value="1"/>
</dbReference>
<sequence>MNERTDGTRVLKKMIRSGVTHTLLGLLVTGVSFANDRHSIRSVAALPLAASSVQEIKGVVKDEKGETLPGVSILLKGTQSGTVTDVNGVYNFTVPDSHASPVLVFSFVGYLPKEVPLSRSQSTLNVTLEADVKALDELVVIGYGTAKKSDLTGSVARVSADAFKSQPMTQVSDMLTGTVAGFYANQGTKAAGGSSMELRGPNSLTAGTSPMIVLDGVVYNGSISDINPNDIENIDILKDASSAAVFGARAASGVILITTKRGKGGKPTISLTTNFGAASITRNDFGARSPQEYLDFRTDYFRTVPTDFPAYHYLSPNALPEGVTIEQWRNTVPASNANDELEWLNRLNFYPGEVDAYLSGKTTDWNKEVFRTGIRSETDLSISGSSDRSRYFWSVGYVNNEGIIRGDQFSALRSRLNFDFDVAKWLNVGTNVQYSFRDESAVEANLGQMQIVTPFGSVRDSKGKLNWFPGDSENAQNPLINTLGQDRDRKINSLFASIFAEIKLPFGFTHKISFQPRITDRRDYNYWSPETIQGGRTFKNGYATREDYQQVEWMVDNLLKWNKQFGKHAFDATFLYTVEKNQIWSSKMTNNTFSPNSALGYSGIQFGINPVLLAGDTLVTGDGLMARLNYTFDNRYLFTVSARRDGYSAFGNAHPRANFPAAAFAWRISEEDFFQSNVINQLKLRLSWGRNGNRDIGPYSALAQLSSNQYFDGTNVLIGVTNATLANPELMWEETESINLGADVSLFKNRLDLTLDYYDMTTNRLLVNRTLPSLTGFTSVTTNIGRLGNKGLELTLNSVNVERENLVWKSSFNFSLNRNKIKELFGKTGTYVLEGKTYEGEIPDFANKWFIGRPIDAIWDYKILGMWQEEEKEEALKYNLRPGNIKALDINGDHRYEALQDKTFIGFSQPRFRMGLRNEVSFLKNFTAALFIRADLGHKGAFGQALEDWSTYGRRGIPRGLGYWTPENRSNEWPVLSKNTSPFGGGVMLYKPLSFVRIQDFSLSYNVPMTVANRLKLQNIRVFGAVRNLYSFDKWPGYDPESASSRGNPNLPMPRTFTAGLNISL</sequence>
<name>A0ABP8LXI3_9BACT</name>
<keyword evidence="3 7" id="KW-1134">Transmembrane beta strand</keyword>
<dbReference type="SUPFAM" id="SSF49464">
    <property type="entry name" value="Carboxypeptidase regulatory domain-like"/>
    <property type="match status" value="1"/>
</dbReference>
<dbReference type="RefSeq" id="WP_345027835.1">
    <property type="nucleotide sequence ID" value="NZ_BAABEY010000017.1"/>
</dbReference>
<organism evidence="9 10">
    <name type="scientific">Ravibacter arvi</name>
    <dbReference type="NCBI Taxonomy" id="2051041"/>
    <lineage>
        <taxon>Bacteria</taxon>
        <taxon>Pseudomonadati</taxon>
        <taxon>Bacteroidota</taxon>
        <taxon>Cytophagia</taxon>
        <taxon>Cytophagales</taxon>
        <taxon>Spirosomataceae</taxon>
        <taxon>Ravibacter</taxon>
    </lineage>
</organism>
<accession>A0ABP8LXI3</accession>
<dbReference type="InterPro" id="IPR008969">
    <property type="entry name" value="CarboxyPept-like_regulatory"/>
</dbReference>
<keyword evidence="5 7" id="KW-0472">Membrane</keyword>
<evidence type="ECO:0000313" key="9">
    <source>
        <dbReference type="EMBL" id="GAA4437152.1"/>
    </source>
</evidence>
<keyword evidence="10" id="KW-1185">Reference proteome</keyword>
<dbReference type="InterPro" id="IPR012910">
    <property type="entry name" value="Plug_dom"/>
</dbReference>
<dbReference type="Gene3D" id="2.170.130.10">
    <property type="entry name" value="TonB-dependent receptor, plug domain"/>
    <property type="match status" value="1"/>
</dbReference>
<dbReference type="NCBIfam" id="TIGR04056">
    <property type="entry name" value="OMP_RagA_SusC"/>
    <property type="match status" value="1"/>
</dbReference>
<dbReference type="SUPFAM" id="SSF56935">
    <property type="entry name" value="Porins"/>
    <property type="match status" value="1"/>
</dbReference>
<dbReference type="EMBL" id="BAABEY010000017">
    <property type="protein sequence ID" value="GAA4437152.1"/>
    <property type="molecule type" value="Genomic_DNA"/>
</dbReference>
<evidence type="ECO:0000256" key="2">
    <source>
        <dbReference type="ARBA" id="ARBA00022448"/>
    </source>
</evidence>
<evidence type="ECO:0000256" key="4">
    <source>
        <dbReference type="ARBA" id="ARBA00022692"/>
    </source>
</evidence>
<evidence type="ECO:0000259" key="8">
    <source>
        <dbReference type="Pfam" id="PF07715"/>
    </source>
</evidence>
<feature type="domain" description="TonB-dependent receptor plug" evidence="8">
    <location>
        <begin position="148"/>
        <end position="254"/>
    </location>
</feature>
<comment type="caution">
    <text evidence="9">The sequence shown here is derived from an EMBL/GenBank/DDBJ whole genome shotgun (WGS) entry which is preliminary data.</text>
</comment>
<evidence type="ECO:0000256" key="3">
    <source>
        <dbReference type="ARBA" id="ARBA00022452"/>
    </source>
</evidence>